<feature type="transmembrane region" description="Helical" evidence="1">
    <location>
        <begin position="12"/>
        <end position="35"/>
    </location>
</feature>
<organism evidence="3 4">
    <name type="scientific">Paenibacillus pinisoli</name>
    <dbReference type="NCBI Taxonomy" id="1276110"/>
    <lineage>
        <taxon>Bacteria</taxon>
        <taxon>Bacillati</taxon>
        <taxon>Bacillota</taxon>
        <taxon>Bacilli</taxon>
        <taxon>Bacillales</taxon>
        <taxon>Paenibacillaceae</taxon>
        <taxon>Paenibacillus</taxon>
    </lineage>
</organism>
<dbReference type="PANTHER" id="PTHR36435:SF1">
    <property type="entry name" value="CAAX AMINO TERMINAL PROTEASE FAMILY PROTEIN"/>
    <property type="match status" value="1"/>
</dbReference>
<feature type="domain" description="CAAX prenyl protease 2/Lysostaphin resistance protein A-like" evidence="2">
    <location>
        <begin position="133"/>
        <end position="219"/>
    </location>
</feature>
<feature type="transmembrane region" description="Helical" evidence="1">
    <location>
        <begin position="234"/>
        <end position="255"/>
    </location>
</feature>
<reference evidence="3 4" key="1">
    <citation type="submission" date="2018-09" db="EMBL/GenBank/DDBJ databases">
        <title>Paenibacillus aracenensis nov. sp. isolated from a cave in southern Spain.</title>
        <authorList>
            <person name="Jurado V."/>
            <person name="Gutierrez-Patricio S."/>
            <person name="Gonzalez-Pimentel J.L."/>
            <person name="Miller A.Z."/>
            <person name="Laiz L."/>
            <person name="Saiz-Jimenez C."/>
        </authorList>
    </citation>
    <scope>NUCLEOTIDE SEQUENCE [LARGE SCALE GENOMIC DNA]</scope>
    <source>
        <strain evidence="3 4">JCM 19203</strain>
    </source>
</reference>
<keyword evidence="3" id="KW-0378">Hydrolase</keyword>
<keyword evidence="4" id="KW-1185">Reference proteome</keyword>
<dbReference type="PANTHER" id="PTHR36435">
    <property type="entry name" value="SLR1288 PROTEIN"/>
    <property type="match status" value="1"/>
</dbReference>
<sequence length="264" mass="29148">MKRYTMRHAWLDLIGYAFLIGGSFILAKLCVAIVQNRMQESFSWDGLNVNAATILGVLLSLSMLAVVTRQEKKSSLWEFSGFRRIGMRQTGLFIGLGMLLSLMFGYILQLDILGQLAVSHERKVTSELTSGSILIVWMTAGVLAPLLEEIMLRGIVLRTLRHVYSLATAVVAQAILFALLHTHPFQMAYAFLLGLLFAWAALRAKSLWASVLMHIAFNSTTILIIHAIREYESAELLVGSTILAILLIGTGLFPASKKPQGKAL</sequence>
<keyword evidence="1" id="KW-1133">Transmembrane helix</keyword>
<feature type="transmembrane region" description="Helical" evidence="1">
    <location>
        <begin position="207"/>
        <end position="228"/>
    </location>
</feature>
<evidence type="ECO:0000256" key="1">
    <source>
        <dbReference type="SAM" id="Phobius"/>
    </source>
</evidence>
<keyword evidence="3" id="KW-0645">Protease</keyword>
<dbReference type="GO" id="GO:0008237">
    <property type="term" value="F:metallopeptidase activity"/>
    <property type="evidence" value="ECO:0007669"/>
    <property type="project" value="UniProtKB-KW"/>
</dbReference>
<keyword evidence="1" id="KW-0472">Membrane</keyword>
<gene>
    <name evidence="3" type="ORF">D3P09_25015</name>
</gene>
<feature type="transmembrane region" description="Helical" evidence="1">
    <location>
        <begin position="89"/>
        <end position="108"/>
    </location>
</feature>
<dbReference type="EMBL" id="QXQB01000007">
    <property type="protein sequence ID" value="RJX37167.1"/>
    <property type="molecule type" value="Genomic_DNA"/>
</dbReference>
<feature type="transmembrane region" description="Helical" evidence="1">
    <location>
        <begin position="159"/>
        <end position="180"/>
    </location>
</feature>
<dbReference type="InterPro" id="IPR003675">
    <property type="entry name" value="Rce1/LyrA-like_dom"/>
</dbReference>
<dbReference type="InterPro" id="IPR052710">
    <property type="entry name" value="CAAX_protease"/>
</dbReference>
<keyword evidence="1" id="KW-0812">Transmembrane</keyword>
<protein>
    <submittedName>
        <fullName evidence="3">CPBP family intramembrane metalloprotease</fullName>
    </submittedName>
</protein>
<dbReference type="GO" id="GO:0004175">
    <property type="term" value="F:endopeptidase activity"/>
    <property type="evidence" value="ECO:0007669"/>
    <property type="project" value="UniProtKB-ARBA"/>
</dbReference>
<name>A0A3A6PA86_9BACL</name>
<dbReference type="OrthoDB" id="9782250at2"/>
<accession>A0A3A6PA86</accession>
<dbReference type="Pfam" id="PF02517">
    <property type="entry name" value="Rce1-like"/>
    <property type="match status" value="1"/>
</dbReference>
<dbReference type="Proteomes" id="UP000267798">
    <property type="component" value="Unassembled WGS sequence"/>
</dbReference>
<evidence type="ECO:0000259" key="2">
    <source>
        <dbReference type="Pfam" id="PF02517"/>
    </source>
</evidence>
<comment type="caution">
    <text evidence="3">The sequence shown here is derived from an EMBL/GenBank/DDBJ whole genome shotgun (WGS) entry which is preliminary data.</text>
</comment>
<dbReference type="AlphaFoldDB" id="A0A3A6PA86"/>
<dbReference type="RefSeq" id="WP_120114164.1">
    <property type="nucleotide sequence ID" value="NZ_QXQB01000007.1"/>
</dbReference>
<feature type="transmembrane region" description="Helical" evidence="1">
    <location>
        <begin position="128"/>
        <end position="147"/>
    </location>
</feature>
<proteinExistence type="predicted"/>
<feature type="transmembrane region" description="Helical" evidence="1">
    <location>
        <begin position="186"/>
        <end position="202"/>
    </location>
</feature>
<evidence type="ECO:0000313" key="3">
    <source>
        <dbReference type="EMBL" id="RJX37167.1"/>
    </source>
</evidence>
<dbReference type="GO" id="GO:0080120">
    <property type="term" value="P:CAAX-box protein maturation"/>
    <property type="evidence" value="ECO:0007669"/>
    <property type="project" value="UniProtKB-ARBA"/>
</dbReference>
<keyword evidence="3" id="KW-0482">Metalloprotease</keyword>
<evidence type="ECO:0000313" key="4">
    <source>
        <dbReference type="Proteomes" id="UP000267798"/>
    </source>
</evidence>
<dbReference type="GO" id="GO:0006508">
    <property type="term" value="P:proteolysis"/>
    <property type="evidence" value="ECO:0007669"/>
    <property type="project" value="UniProtKB-KW"/>
</dbReference>
<feature type="transmembrane region" description="Helical" evidence="1">
    <location>
        <begin position="47"/>
        <end position="68"/>
    </location>
</feature>